<dbReference type="EMBL" id="CAVMBE010000002">
    <property type="protein sequence ID" value="CAK3791973.1"/>
    <property type="molecule type" value="Genomic_DNA"/>
</dbReference>
<evidence type="ECO:0000256" key="2">
    <source>
        <dbReference type="ARBA" id="ARBA00022723"/>
    </source>
</evidence>
<comment type="function">
    <text evidence="7">Mitochondrial ribosome (mitoribosome) assembly factor. Binds at the interface of the head and body domains of the mitochondrial small ribosomal subunit (mt-SSU), occluding the mRNA channel and preventing compaction of the head domain towards the body. Probable inactive methyltransferase: retains the characteristic folding and ability to bind S-adenosyl-L-methionine, but it probably lost its methyltransferase activity.</text>
</comment>
<evidence type="ECO:0000256" key="7">
    <source>
        <dbReference type="ARBA" id="ARBA00045681"/>
    </source>
</evidence>
<reference evidence="9" key="1">
    <citation type="submission" date="2023-11" db="EMBL/GenBank/DDBJ databases">
        <authorList>
            <person name="Alioto T."/>
            <person name="Alioto T."/>
            <person name="Gomez Garrido J."/>
        </authorList>
    </citation>
    <scope>NUCLEOTIDE SEQUENCE</scope>
</reference>
<keyword evidence="5" id="KW-0411">Iron-sulfur</keyword>
<feature type="compositionally biased region" description="Basic and acidic residues" evidence="8">
    <location>
        <begin position="819"/>
        <end position="829"/>
    </location>
</feature>
<comment type="caution">
    <text evidence="9">The sequence shown here is derived from an EMBL/GenBank/DDBJ whole genome shotgun (WGS) entry which is preliminary data.</text>
</comment>
<dbReference type="InterPro" id="IPR052571">
    <property type="entry name" value="Mt_RNA_Methyltransferase"/>
</dbReference>
<dbReference type="Proteomes" id="UP001296104">
    <property type="component" value="Unassembled WGS sequence"/>
</dbReference>
<sequence>MILGKQLARAGRVTATKAVSRGGGGGGGGGGIPWQRNASTKTGSPRPPTKDPHGRKQAQEKSNFNEPSHLAGVGVFEDLYKSGNLEAGEWRKVIDEMCSLRKQPGEGREGEDGLVLVKGKKPEEEGANYQLGVEERVRRIRDFFGGGAVPGVVLGEEERRVHERLFGDVRVLERVMEEGEGEVGWIDEEEGDSGTGLLRQDGEGGLEEVEFEVEEGGDRAVELENGGEKEVGIGDDHVDAEIRELLLRGEGSNEAETAVGEEQEESYQRTHPLTAAHRFTTSPSTLEIPSTAFVKPVTSMLANLSTVHLSDKAHSIFGGPGLPYSTSTPTRGKTMQQKPIALDAYQSQMSPIEADVYMSAIMPGIYSSVMSVLVETRKRLGTEWAEDLVRKAEAGELRILDAGGAGAGVLAVREVLRAEWERMHEDGHGDESPMALAEVDGKVGGEGASTPTGKATVLVGSKTLEKRVSKLFDNTTFVPRLPDYVHTEQQKHKGKFDLVIAPHTLWPLREDYLRKTHVQNLWSLLSNDGGVLLLLEKGVSRGFEMIAGARDMLLDNHISSPGLEKGRRSMDESTEENAPTVTKEPGMIIAPCTNHTSCPLYIPKGQVKGRRDICSFPQRYHRPLFLQNLFSTKGRNHEDVEFSYLSLMRGRDNRPVQNTQTTAIAFKGYEDLTDPADFDGRTLPRAILPPMKRQGHVILDLCTPAGQLERWTVPRSFSKQAFRDARKSSWGDLWALGAKTHVPRNVVVKDRSAEAAKKSGDRAVDLDEKRGRSGKIKFKAGRMIKTGAAAGSEDFGLEDEPGSGRAEIKGRTRGVRIKGIRDKRDKKGDGGGGQRRRRGEMEQEWP</sequence>
<keyword evidence="4" id="KW-0408">Iron</keyword>
<dbReference type="GO" id="GO:0006412">
    <property type="term" value="P:translation"/>
    <property type="evidence" value="ECO:0007669"/>
    <property type="project" value="InterPro"/>
</dbReference>
<evidence type="ECO:0000313" key="10">
    <source>
        <dbReference type="Proteomes" id="UP001296104"/>
    </source>
</evidence>
<evidence type="ECO:0000256" key="8">
    <source>
        <dbReference type="SAM" id="MobiDB-lite"/>
    </source>
</evidence>
<gene>
    <name evidence="9" type="ORF">LECACI_7A000718</name>
</gene>
<evidence type="ECO:0000256" key="4">
    <source>
        <dbReference type="ARBA" id="ARBA00023004"/>
    </source>
</evidence>
<comment type="subcellular location">
    <subcellularLocation>
        <location evidence="1">Mitochondrion</location>
    </subcellularLocation>
</comment>
<dbReference type="Pfam" id="PF09243">
    <property type="entry name" value="Rsm22"/>
    <property type="match status" value="1"/>
</dbReference>
<feature type="region of interest" description="Disordered" evidence="8">
    <location>
        <begin position="560"/>
        <end position="581"/>
    </location>
</feature>
<keyword evidence="3" id="KW-0809">Transit peptide</keyword>
<keyword evidence="2" id="KW-0479">Metal-binding</keyword>
<accession>A0AAI8YRP4</accession>
<evidence type="ECO:0000256" key="6">
    <source>
        <dbReference type="ARBA" id="ARBA00023128"/>
    </source>
</evidence>
<dbReference type="InterPro" id="IPR015324">
    <property type="entry name" value="Ribosomal_Rsm22-like"/>
</dbReference>
<evidence type="ECO:0000256" key="5">
    <source>
        <dbReference type="ARBA" id="ARBA00023014"/>
    </source>
</evidence>
<organism evidence="9 10">
    <name type="scientific">Lecanosticta acicola</name>
    <dbReference type="NCBI Taxonomy" id="111012"/>
    <lineage>
        <taxon>Eukaryota</taxon>
        <taxon>Fungi</taxon>
        <taxon>Dikarya</taxon>
        <taxon>Ascomycota</taxon>
        <taxon>Pezizomycotina</taxon>
        <taxon>Dothideomycetes</taxon>
        <taxon>Dothideomycetidae</taxon>
        <taxon>Mycosphaerellales</taxon>
        <taxon>Mycosphaerellaceae</taxon>
        <taxon>Lecanosticta</taxon>
    </lineage>
</organism>
<proteinExistence type="predicted"/>
<feature type="region of interest" description="Disordered" evidence="8">
    <location>
        <begin position="1"/>
        <end position="68"/>
    </location>
</feature>
<feature type="compositionally biased region" description="Gly residues" evidence="8">
    <location>
        <begin position="21"/>
        <end position="32"/>
    </location>
</feature>
<dbReference type="GO" id="GO:0051536">
    <property type="term" value="F:iron-sulfur cluster binding"/>
    <property type="evidence" value="ECO:0007669"/>
    <property type="project" value="UniProtKB-KW"/>
</dbReference>
<keyword evidence="10" id="KW-1185">Reference proteome</keyword>
<evidence type="ECO:0000313" key="9">
    <source>
        <dbReference type="EMBL" id="CAK3791973.1"/>
    </source>
</evidence>
<evidence type="ECO:0000256" key="1">
    <source>
        <dbReference type="ARBA" id="ARBA00004173"/>
    </source>
</evidence>
<feature type="region of interest" description="Disordered" evidence="8">
    <location>
        <begin position="789"/>
        <end position="846"/>
    </location>
</feature>
<dbReference type="GO" id="GO:0003735">
    <property type="term" value="F:structural constituent of ribosome"/>
    <property type="evidence" value="ECO:0007669"/>
    <property type="project" value="TreeGrafter"/>
</dbReference>
<protein>
    <submittedName>
        <fullName evidence="9">37S ribosomal S22, mitochondrial</fullName>
    </submittedName>
</protein>
<dbReference type="GO" id="GO:0046872">
    <property type="term" value="F:metal ion binding"/>
    <property type="evidence" value="ECO:0007669"/>
    <property type="project" value="UniProtKB-KW"/>
</dbReference>
<feature type="compositionally biased region" description="Basic and acidic residues" evidence="8">
    <location>
        <begin position="48"/>
        <end position="59"/>
    </location>
</feature>
<keyword evidence="6" id="KW-0496">Mitochondrion</keyword>
<dbReference type="PANTHER" id="PTHR13184:SF5">
    <property type="entry name" value="METHYLTRANSFERASE-LIKE PROTEIN 17, MITOCHONDRIAL"/>
    <property type="match status" value="1"/>
</dbReference>
<feature type="region of interest" description="Disordered" evidence="8">
    <location>
        <begin position="250"/>
        <end position="282"/>
    </location>
</feature>
<dbReference type="PANTHER" id="PTHR13184">
    <property type="entry name" value="37S RIBOSOMAL PROTEIN S22"/>
    <property type="match status" value="1"/>
</dbReference>
<name>A0AAI8YRP4_9PEZI</name>
<dbReference type="GO" id="GO:0008168">
    <property type="term" value="F:methyltransferase activity"/>
    <property type="evidence" value="ECO:0007669"/>
    <property type="project" value="InterPro"/>
</dbReference>
<evidence type="ECO:0000256" key="3">
    <source>
        <dbReference type="ARBA" id="ARBA00022946"/>
    </source>
</evidence>
<dbReference type="AlphaFoldDB" id="A0AAI8YRP4"/>
<dbReference type="GO" id="GO:0005763">
    <property type="term" value="C:mitochondrial small ribosomal subunit"/>
    <property type="evidence" value="ECO:0007669"/>
    <property type="project" value="TreeGrafter"/>
</dbReference>